<dbReference type="EMBL" id="QUZM01000021">
    <property type="protein sequence ID" value="RFF38619.1"/>
    <property type="molecule type" value="Genomic_DNA"/>
</dbReference>
<accession>A0A3E1KIY5</accession>
<sequence length="146" mass="15439">MQRYTGFAEGDGSWIDFAGADVSRPPRPGRMIFEAPGIALRVLLMGHPVVVDGIGKFVAAHGTNNAANRASDKQARARLHTQDGAHACAEHSSANSANIARGVASDFCIGSGAVALGIQSRGVSCRSAQVVHRRRRSYDTQPTDRA</sequence>
<comment type="caution">
    <text evidence="1">The sequence shown here is derived from an EMBL/GenBank/DDBJ whole genome shotgun (WGS) entry which is preliminary data.</text>
</comment>
<dbReference type="AlphaFoldDB" id="A0A3E1KIY5"/>
<protein>
    <submittedName>
        <fullName evidence="1">Uncharacterized protein</fullName>
    </submittedName>
</protein>
<gene>
    <name evidence="1" type="ORF">DZD52_12120</name>
</gene>
<evidence type="ECO:0000313" key="1">
    <source>
        <dbReference type="EMBL" id="RFF38619.1"/>
    </source>
</evidence>
<evidence type="ECO:0000313" key="2">
    <source>
        <dbReference type="Proteomes" id="UP000259570"/>
    </source>
</evidence>
<organism evidence="1 2">
    <name type="scientific">Xanthomonas nasturtii</name>
    <dbReference type="NCBI Taxonomy" id="1843581"/>
    <lineage>
        <taxon>Bacteria</taxon>
        <taxon>Pseudomonadati</taxon>
        <taxon>Pseudomonadota</taxon>
        <taxon>Gammaproteobacteria</taxon>
        <taxon>Lysobacterales</taxon>
        <taxon>Lysobacteraceae</taxon>
        <taxon>Xanthomonas</taxon>
    </lineage>
</organism>
<reference evidence="1 2" key="1">
    <citation type="submission" date="2018-08" db="EMBL/GenBank/DDBJ databases">
        <title>Genome sequencing of X. nasturtii WHRI 8984.</title>
        <authorList>
            <person name="Studholme D.J."/>
            <person name="Mchugh J."/>
            <person name="Vicente J."/>
        </authorList>
    </citation>
    <scope>NUCLEOTIDE SEQUENCE [LARGE SCALE GENOMIC DNA]</scope>
    <source>
        <strain evidence="1 2">WHRI 8984</strain>
    </source>
</reference>
<proteinExistence type="predicted"/>
<name>A0A3E1KIY5_9XANT</name>
<dbReference type="Proteomes" id="UP000259570">
    <property type="component" value="Unassembled WGS sequence"/>
</dbReference>